<keyword evidence="1" id="KW-0472">Membrane</keyword>
<feature type="domain" description="Ig-like" evidence="2">
    <location>
        <begin position="103"/>
        <end position="195"/>
    </location>
</feature>
<dbReference type="Proteomes" id="UP001187415">
    <property type="component" value="Unassembled WGS sequence"/>
</dbReference>
<dbReference type="InterPro" id="IPR036179">
    <property type="entry name" value="Ig-like_dom_sf"/>
</dbReference>
<evidence type="ECO:0000256" key="1">
    <source>
        <dbReference type="SAM" id="Phobius"/>
    </source>
</evidence>
<dbReference type="PANTHER" id="PTHR46013:SF4">
    <property type="entry name" value="B-CELL RECEPTOR CD22-RELATED"/>
    <property type="match status" value="1"/>
</dbReference>
<reference evidence="3" key="1">
    <citation type="submission" date="2023-07" db="EMBL/GenBank/DDBJ databases">
        <title>Chromosome-level Genome Assembly of Striped Snakehead (Channa striata).</title>
        <authorList>
            <person name="Liu H."/>
        </authorList>
    </citation>
    <scope>NUCLEOTIDE SEQUENCE</scope>
    <source>
        <strain evidence="3">Gz</strain>
        <tissue evidence="3">Muscle</tissue>
    </source>
</reference>
<dbReference type="SUPFAM" id="SSF48726">
    <property type="entry name" value="Immunoglobulin"/>
    <property type="match status" value="3"/>
</dbReference>
<dbReference type="SMART" id="SM00409">
    <property type="entry name" value="IG"/>
    <property type="match status" value="3"/>
</dbReference>
<comment type="caution">
    <text evidence="3">The sequence shown here is derived from an EMBL/GenBank/DDBJ whole genome shotgun (WGS) entry which is preliminary data.</text>
</comment>
<feature type="transmembrane region" description="Helical" evidence="1">
    <location>
        <begin position="503"/>
        <end position="524"/>
    </location>
</feature>
<keyword evidence="1" id="KW-0812">Transmembrane</keyword>
<proteinExistence type="predicted"/>
<feature type="domain" description="Ig-like" evidence="2">
    <location>
        <begin position="217"/>
        <end position="278"/>
    </location>
</feature>
<dbReference type="InterPro" id="IPR003599">
    <property type="entry name" value="Ig_sub"/>
</dbReference>
<dbReference type="Gene3D" id="2.60.40.10">
    <property type="entry name" value="Immunoglobulins"/>
    <property type="match status" value="3"/>
</dbReference>
<dbReference type="Pfam" id="PF13895">
    <property type="entry name" value="Ig_2"/>
    <property type="match status" value="1"/>
</dbReference>
<evidence type="ECO:0000313" key="4">
    <source>
        <dbReference type="Proteomes" id="UP001187415"/>
    </source>
</evidence>
<sequence>MLLAEAGCFFVGVMLYTSGVKGGASSVCALKGSSVKLSCPETYRTSSDDWFTVHKEGRVVILRQLFVDGARTLHTTSEGGHFTLTISDLRETDENIYCCTDSPSVCERNGIRLSVSELQVKVIPATEDQTVNLMCSTSCALSEKPAAYIWYRNREFLYEDWSPWYQELVSSEEGVTYSCAIKGHEHLRAPDVSVDSVTPNCFSVTYTEGTMCSHQLPCSITHPTKTSVESTSPGTLTCVSSCPMTEPQAAYEWYHNRYRDTKTQQFSVSGSHDESFSCAKKDFEHLLSPEACTGDNSCWSVNYENRRICAPQGSSVNISSTYSHPHNKHPVSKLWYKIQSSGGEETAVKVVNAAGRVKYFDNTNRHRHILEIKYLQKNDSALYTFKVQRKDGKWKESDFPGVTVVATGVRVRFTPAVVAEGQRATVTCSTSCPLPGDTAYIWHLNGQLLSQSRSKHLVLDPVSSRHAGNYSCAIRNDGKNTSSREKALTVLSSTMTEPATPSAAAAGAAAALLLLLFLFVLWWIR</sequence>
<evidence type="ECO:0000313" key="3">
    <source>
        <dbReference type="EMBL" id="KAK2817376.1"/>
    </source>
</evidence>
<keyword evidence="4" id="KW-1185">Reference proteome</keyword>
<dbReference type="InterPro" id="IPR013783">
    <property type="entry name" value="Ig-like_fold"/>
</dbReference>
<protein>
    <recommendedName>
        <fullName evidence="2">Ig-like domain-containing protein</fullName>
    </recommendedName>
</protein>
<dbReference type="InterPro" id="IPR007110">
    <property type="entry name" value="Ig-like_dom"/>
</dbReference>
<keyword evidence="1" id="KW-1133">Transmembrane helix</keyword>
<gene>
    <name evidence="3" type="ORF">Q5P01_025567</name>
</gene>
<evidence type="ECO:0000259" key="2">
    <source>
        <dbReference type="PROSITE" id="PS50835"/>
    </source>
</evidence>
<feature type="domain" description="Ig-like" evidence="2">
    <location>
        <begin position="400"/>
        <end position="489"/>
    </location>
</feature>
<dbReference type="EMBL" id="JAUPFM010000021">
    <property type="protein sequence ID" value="KAK2817376.1"/>
    <property type="molecule type" value="Genomic_DNA"/>
</dbReference>
<dbReference type="PANTHER" id="PTHR46013">
    <property type="entry name" value="VASCULAR CELL ADHESION MOLECULE 1"/>
    <property type="match status" value="1"/>
</dbReference>
<dbReference type="AlphaFoldDB" id="A0AA88IPT3"/>
<name>A0AA88IPT3_CHASR</name>
<accession>A0AA88IPT3</accession>
<organism evidence="3 4">
    <name type="scientific">Channa striata</name>
    <name type="common">Snakehead murrel</name>
    <name type="synonym">Ophicephalus striatus</name>
    <dbReference type="NCBI Taxonomy" id="64152"/>
    <lineage>
        <taxon>Eukaryota</taxon>
        <taxon>Metazoa</taxon>
        <taxon>Chordata</taxon>
        <taxon>Craniata</taxon>
        <taxon>Vertebrata</taxon>
        <taxon>Euteleostomi</taxon>
        <taxon>Actinopterygii</taxon>
        <taxon>Neopterygii</taxon>
        <taxon>Teleostei</taxon>
        <taxon>Neoteleostei</taxon>
        <taxon>Acanthomorphata</taxon>
        <taxon>Anabantaria</taxon>
        <taxon>Anabantiformes</taxon>
        <taxon>Channoidei</taxon>
        <taxon>Channidae</taxon>
        <taxon>Channa</taxon>
    </lineage>
</organism>
<dbReference type="PROSITE" id="PS50835">
    <property type="entry name" value="IG_LIKE"/>
    <property type="match status" value="3"/>
</dbReference>